<evidence type="ECO:0000313" key="4">
    <source>
        <dbReference type="EMBL" id="KAL1543360.1"/>
    </source>
</evidence>
<gene>
    <name evidence="4" type="ORF">AAHA92_20343</name>
</gene>
<comment type="function">
    <text evidence="2">Hydrolyzes 3-hydroxyisobutyryl-CoA (HIBYL-CoA), a saline catabolite. Has high activity toward isobutyryl-CoA. Could be an isobutyryl-CoA dehydrogenase that functions in valine catabolism.</text>
</comment>
<comment type="catalytic activity">
    <reaction evidence="2">
        <text>3-hydroxy-2-methylpropanoyl-CoA + H2O = 3-hydroxy-2-methylpropanoate + CoA + H(+)</text>
        <dbReference type="Rhea" id="RHEA:20888"/>
        <dbReference type="ChEBI" id="CHEBI:11805"/>
        <dbReference type="ChEBI" id="CHEBI:15377"/>
        <dbReference type="ChEBI" id="CHEBI:15378"/>
        <dbReference type="ChEBI" id="CHEBI:57287"/>
        <dbReference type="ChEBI" id="CHEBI:57340"/>
        <dbReference type="EC" id="3.1.2.4"/>
    </reaction>
</comment>
<keyword evidence="5" id="KW-1185">Reference proteome</keyword>
<evidence type="ECO:0000259" key="3">
    <source>
        <dbReference type="Pfam" id="PF16113"/>
    </source>
</evidence>
<dbReference type="AlphaFoldDB" id="A0ABD1GGW5"/>
<dbReference type="EMBL" id="JBEAFC010000008">
    <property type="protein sequence ID" value="KAL1543360.1"/>
    <property type="molecule type" value="Genomic_DNA"/>
</dbReference>
<dbReference type="NCBIfam" id="NF004127">
    <property type="entry name" value="PRK05617.1"/>
    <property type="match status" value="1"/>
</dbReference>
<comment type="caution">
    <text evidence="4">The sequence shown here is derived from an EMBL/GenBank/DDBJ whole genome shotgun (WGS) entry which is preliminary data.</text>
</comment>
<evidence type="ECO:0000256" key="1">
    <source>
        <dbReference type="ARBA" id="ARBA00022801"/>
    </source>
</evidence>
<comment type="pathway">
    <text evidence="2">Amino-acid degradation; L-valine degradation.</text>
</comment>
<dbReference type="InterPro" id="IPR032259">
    <property type="entry name" value="HIBYL-CoA-H"/>
</dbReference>
<comment type="similarity">
    <text evidence="2">Belongs to the enoyl-CoA hydratase/isomerase family.</text>
</comment>
<sequence length="405" mass="45030">MRFCKYALIRRWMLPSEKLSYGSRRFASLSTNPLIDDSDNLVLVEGKASYRTAILNRPAALNALNMSIVARLQELYKNWEEDPAVCFVAVKGGGRAFSAGGDIVALYNLLEKGNLEECKQFFWSIYSFIYFLGTYMKPHVALLNGITMGGGAGVSIPGTFRLATDKTIFATPETLIGFHPDAGASFYLSHLPGYMGEYLALTGEKLNGAEMLSCGLATHFSPIEKLPLVEKHLGKLATDDPSVIESSLGIHGVTVRPDQTSVVHRIDVLDKCFSHDTVEEIIESLEMEAAKTNDSWCVSTLKKLQEAAPLSLKVSLKSIREGRFQTFDQCLTREYRMSLQGISGQISGDFREGVRAKVVEKDFSPKWDPPSLEHVSQDMVDQYFTPLSVFEPELDLPTKQREAFI</sequence>
<dbReference type="GO" id="GO:0006574">
    <property type="term" value="P:L-valine catabolic process"/>
    <property type="evidence" value="ECO:0007669"/>
    <property type="project" value="UniProtKB-UniRule"/>
</dbReference>
<dbReference type="InterPro" id="IPR029045">
    <property type="entry name" value="ClpP/crotonase-like_dom_sf"/>
</dbReference>
<accession>A0ABD1GGW5</accession>
<dbReference type="GO" id="GO:0003860">
    <property type="term" value="F:3-hydroxyisobutyryl-CoA hydrolase activity"/>
    <property type="evidence" value="ECO:0007669"/>
    <property type="project" value="UniProtKB-UniRule"/>
</dbReference>
<dbReference type="InterPro" id="IPR045004">
    <property type="entry name" value="ECH_dom"/>
</dbReference>
<reference evidence="4 5" key="1">
    <citation type="submission" date="2024-06" db="EMBL/GenBank/DDBJ databases">
        <title>A chromosome level genome sequence of Diviner's sage (Salvia divinorum).</title>
        <authorList>
            <person name="Ford S.A."/>
            <person name="Ro D.-K."/>
            <person name="Ness R.W."/>
            <person name="Phillips M.A."/>
        </authorList>
    </citation>
    <scope>NUCLEOTIDE SEQUENCE [LARGE SCALE GENOMIC DNA]</scope>
    <source>
        <strain evidence="4">SAF-2024a</strain>
        <tissue evidence="4">Leaf</tissue>
    </source>
</reference>
<feature type="domain" description="Enoyl-CoA hydratase/isomerase" evidence="3">
    <location>
        <begin position="51"/>
        <end position="384"/>
    </location>
</feature>
<dbReference type="PANTHER" id="PTHR43176:SF4">
    <property type="entry name" value="3-HYDROXYISOBUTYRYL-COA HYDROLASE-LIKE PROTEIN 1, MITOCHONDRIAL"/>
    <property type="match status" value="1"/>
</dbReference>
<dbReference type="Pfam" id="PF16113">
    <property type="entry name" value="ECH_2"/>
    <property type="match status" value="1"/>
</dbReference>
<dbReference type="CDD" id="cd06558">
    <property type="entry name" value="crotonase-like"/>
    <property type="match status" value="1"/>
</dbReference>
<evidence type="ECO:0000256" key="2">
    <source>
        <dbReference type="RuleBase" id="RU369070"/>
    </source>
</evidence>
<dbReference type="FunFam" id="3.90.226.10:FF:000027">
    <property type="entry name" value="Probable 3-hydroxyisobutyryl-CoA hydrolase 2"/>
    <property type="match status" value="1"/>
</dbReference>
<proteinExistence type="inferred from homology"/>
<keyword evidence="1 2" id="KW-0378">Hydrolase</keyword>
<dbReference type="Gene3D" id="3.90.226.10">
    <property type="entry name" value="2-enoyl-CoA Hydratase, Chain A, domain 1"/>
    <property type="match status" value="1"/>
</dbReference>
<organism evidence="4 5">
    <name type="scientific">Salvia divinorum</name>
    <name type="common">Maria pastora</name>
    <name type="synonym">Diviner's sage</name>
    <dbReference type="NCBI Taxonomy" id="28513"/>
    <lineage>
        <taxon>Eukaryota</taxon>
        <taxon>Viridiplantae</taxon>
        <taxon>Streptophyta</taxon>
        <taxon>Embryophyta</taxon>
        <taxon>Tracheophyta</taxon>
        <taxon>Spermatophyta</taxon>
        <taxon>Magnoliopsida</taxon>
        <taxon>eudicotyledons</taxon>
        <taxon>Gunneridae</taxon>
        <taxon>Pentapetalae</taxon>
        <taxon>asterids</taxon>
        <taxon>lamiids</taxon>
        <taxon>Lamiales</taxon>
        <taxon>Lamiaceae</taxon>
        <taxon>Nepetoideae</taxon>
        <taxon>Mentheae</taxon>
        <taxon>Salviinae</taxon>
        <taxon>Salvia</taxon>
        <taxon>Salvia subgen. Calosphace</taxon>
    </lineage>
</organism>
<dbReference type="Proteomes" id="UP001567538">
    <property type="component" value="Unassembled WGS sequence"/>
</dbReference>
<dbReference type="SUPFAM" id="SSF52096">
    <property type="entry name" value="ClpP/crotonase"/>
    <property type="match status" value="1"/>
</dbReference>
<dbReference type="EC" id="3.1.2.4" evidence="2"/>
<dbReference type="PANTHER" id="PTHR43176">
    <property type="entry name" value="3-HYDROXYISOBUTYRYL-COA HYDROLASE-RELATED"/>
    <property type="match status" value="1"/>
</dbReference>
<protein>
    <recommendedName>
        <fullName evidence="2">3-hydroxyisobutyryl-CoA hydrolase</fullName>
        <shortName evidence="2">HIB-CoA hydrolase</shortName>
        <shortName evidence="2">HIBYL-CoA-H</shortName>
        <ecNumber evidence="2">3.1.2.4</ecNumber>
    </recommendedName>
    <alternativeName>
        <fullName evidence="2">3-hydroxyisobutyryl-coenzyme A hydrolase</fullName>
    </alternativeName>
</protein>
<evidence type="ECO:0000313" key="5">
    <source>
        <dbReference type="Proteomes" id="UP001567538"/>
    </source>
</evidence>
<name>A0ABD1GGW5_SALDI</name>